<proteinExistence type="predicted"/>
<feature type="compositionally biased region" description="Acidic residues" evidence="1">
    <location>
        <begin position="135"/>
        <end position="159"/>
    </location>
</feature>
<feature type="region of interest" description="Disordered" evidence="1">
    <location>
        <begin position="123"/>
        <end position="165"/>
    </location>
</feature>
<name>A0ABR3FX28_9AGAR</name>
<evidence type="ECO:0000313" key="3">
    <source>
        <dbReference type="Proteomes" id="UP001465976"/>
    </source>
</evidence>
<organism evidence="2 3">
    <name type="scientific">Marasmius crinis-equi</name>
    <dbReference type="NCBI Taxonomy" id="585013"/>
    <lineage>
        <taxon>Eukaryota</taxon>
        <taxon>Fungi</taxon>
        <taxon>Dikarya</taxon>
        <taxon>Basidiomycota</taxon>
        <taxon>Agaricomycotina</taxon>
        <taxon>Agaricomycetes</taxon>
        <taxon>Agaricomycetidae</taxon>
        <taxon>Agaricales</taxon>
        <taxon>Marasmiineae</taxon>
        <taxon>Marasmiaceae</taxon>
        <taxon>Marasmius</taxon>
    </lineage>
</organism>
<dbReference type="Proteomes" id="UP001465976">
    <property type="component" value="Unassembled WGS sequence"/>
</dbReference>
<feature type="compositionally biased region" description="Acidic residues" evidence="1">
    <location>
        <begin position="12"/>
        <end position="33"/>
    </location>
</feature>
<sequence length="288" mass="32491">MQLTLNQAQEREDIDSIFDLYGDSDQESDDEDWTPPSTPMAATHTISPVQIASSSNWPASLIEESPIHTEKPLPRTPSISLSLNSDRIYPRSFKTNQGFVYTADPENRSCFYVNPEFETPCASPKSSVATVQVADADEEEEEEEEVEDEEEEGEEEEEADLPKLPGPCELAKLMSTPDFYDPFIPGKPLKPSPRLTPADYVSLSDKRLSRLSHKVILATSLPATLRIRASWRKSAYVAPSPVCLEVSPLDRSTMSSSERRMLRVMRELFPEEFSVTRRRRRVTVSHPL</sequence>
<comment type="caution">
    <text evidence="2">The sequence shown here is derived from an EMBL/GenBank/DDBJ whole genome shotgun (WGS) entry which is preliminary data.</text>
</comment>
<feature type="region of interest" description="Disordered" evidence="1">
    <location>
        <begin position="1"/>
        <end position="42"/>
    </location>
</feature>
<dbReference type="EMBL" id="JBAHYK010000041">
    <property type="protein sequence ID" value="KAL0580044.1"/>
    <property type="molecule type" value="Genomic_DNA"/>
</dbReference>
<protein>
    <submittedName>
        <fullName evidence="2">Uncharacterized protein</fullName>
    </submittedName>
</protein>
<keyword evidence="3" id="KW-1185">Reference proteome</keyword>
<accession>A0ABR3FX28</accession>
<reference evidence="2 3" key="1">
    <citation type="submission" date="2024-02" db="EMBL/GenBank/DDBJ databases">
        <title>A draft genome for the cacao thread blight pathogen Marasmius crinis-equi.</title>
        <authorList>
            <person name="Cohen S.P."/>
            <person name="Baruah I.K."/>
            <person name="Amoako-Attah I."/>
            <person name="Bukari Y."/>
            <person name="Meinhardt L.W."/>
            <person name="Bailey B.A."/>
        </authorList>
    </citation>
    <scope>NUCLEOTIDE SEQUENCE [LARGE SCALE GENOMIC DNA]</scope>
    <source>
        <strain evidence="2 3">GH-76</strain>
    </source>
</reference>
<evidence type="ECO:0000313" key="2">
    <source>
        <dbReference type="EMBL" id="KAL0580044.1"/>
    </source>
</evidence>
<evidence type="ECO:0000256" key="1">
    <source>
        <dbReference type="SAM" id="MobiDB-lite"/>
    </source>
</evidence>
<gene>
    <name evidence="2" type="ORF">V5O48_001979</name>
</gene>